<evidence type="ECO:0000256" key="1">
    <source>
        <dbReference type="SAM" id="MobiDB-lite"/>
    </source>
</evidence>
<organism evidence="2 3">
    <name type="scientific">Paraconiothyrium brasiliense</name>
    <dbReference type="NCBI Taxonomy" id="300254"/>
    <lineage>
        <taxon>Eukaryota</taxon>
        <taxon>Fungi</taxon>
        <taxon>Dikarya</taxon>
        <taxon>Ascomycota</taxon>
        <taxon>Pezizomycotina</taxon>
        <taxon>Dothideomycetes</taxon>
        <taxon>Pleosporomycetidae</taxon>
        <taxon>Pleosporales</taxon>
        <taxon>Massarineae</taxon>
        <taxon>Didymosphaeriaceae</taxon>
        <taxon>Paraconiothyrium</taxon>
    </lineage>
</organism>
<feature type="region of interest" description="Disordered" evidence="1">
    <location>
        <begin position="179"/>
        <end position="204"/>
    </location>
</feature>
<dbReference type="Proteomes" id="UP001521785">
    <property type="component" value="Unassembled WGS sequence"/>
</dbReference>
<reference evidence="2 3" key="1">
    <citation type="submission" date="2024-02" db="EMBL/GenBank/DDBJ databases">
        <title>De novo assembly and annotation of 12 fungi associated with fruit tree decline syndrome in Ontario, Canada.</title>
        <authorList>
            <person name="Sulman M."/>
            <person name="Ellouze W."/>
            <person name="Ilyukhin E."/>
        </authorList>
    </citation>
    <scope>NUCLEOTIDE SEQUENCE [LARGE SCALE GENOMIC DNA]</scope>
    <source>
        <strain evidence="2 3">M42-189</strain>
    </source>
</reference>
<proteinExistence type="predicted"/>
<sequence>MSVPSAEDIAELQRECHPFPDYIDFIHGRPTSYERLMDIGPRLENGQCDQAALEHTAMGTLTVPPDGPDTPTPYQLHRTNSSQYRFYNILYKYMPQIYDNITFIKLYPTGNDVPWRRQELIDFEKQFKGLMWNYMMRLVTEMQKTRLTGAAPYTAIPGWLERWNKVRAERAEWERKRTLCRPAQEGEAEQSKGESSPLPQWKGF</sequence>
<name>A0ABR3QIJ2_9PLEO</name>
<accession>A0ABR3QIJ2</accession>
<protein>
    <submittedName>
        <fullName evidence="2">Uncharacterized protein</fullName>
    </submittedName>
</protein>
<comment type="caution">
    <text evidence="2">The sequence shown here is derived from an EMBL/GenBank/DDBJ whole genome shotgun (WGS) entry which is preliminary data.</text>
</comment>
<evidence type="ECO:0000313" key="2">
    <source>
        <dbReference type="EMBL" id="KAL1591979.1"/>
    </source>
</evidence>
<gene>
    <name evidence="2" type="ORF">SLS60_011571</name>
</gene>
<evidence type="ECO:0000313" key="3">
    <source>
        <dbReference type="Proteomes" id="UP001521785"/>
    </source>
</evidence>
<dbReference type="EMBL" id="JAKJXO020000022">
    <property type="protein sequence ID" value="KAL1591979.1"/>
    <property type="molecule type" value="Genomic_DNA"/>
</dbReference>
<keyword evidence="3" id="KW-1185">Reference proteome</keyword>